<sequence length="130" mass="12957">MSGRNAFAAVLPKLVLVAAVLLGVGLSYATAHFCAAAHTAVGACASASGDDHPGMSAGHGSSVGSDHGPVVLCLAALAAVVVVFVLALFGLGRPNAIGRSGAHRPRELPAVRGSPLPYALSLRRVAVLRT</sequence>
<reference evidence="2 3" key="1">
    <citation type="submission" date="2020-10" db="EMBL/GenBank/DDBJ databases">
        <title>Sequencing the genomes of 1000 actinobacteria strains.</title>
        <authorList>
            <person name="Klenk H.-P."/>
        </authorList>
    </citation>
    <scope>NUCLEOTIDE SEQUENCE [LARGE SCALE GENOMIC DNA]</scope>
    <source>
        <strain evidence="2 3">DSM 43173</strain>
    </source>
</reference>
<dbReference type="RefSeq" id="WP_192785077.1">
    <property type="nucleotide sequence ID" value="NZ_JADBEK010000001.1"/>
</dbReference>
<proteinExistence type="predicted"/>
<keyword evidence="1" id="KW-0472">Membrane</keyword>
<evidence type="ECO:0000313" key="2">
    <source>
        <dbReference type="EMBL" id="MBE1584080.1"/>
    </source>
</evidence>
<keyword evidence="1" id="KW-1133">Transmembrane helix</keyword>
<dbReference type="Proteomes" id="UP000633509">
    <property type="component" value="Unassembled WGS sequence"/>
</dbReference>
<keyword evidence="3" id="KW-1185">Reference proteome</keyword>
<gene>
    <name evidence="2" type="ORF">H4W80_002338</name>
</gene>
<protein>
    <submittedName>
        <fullName evidence="2">Uncharacterized protein</fullName>
    </submittedName>
</protein>
<comment type="caution">
    <text evidence="2">The sequence shown here is derived from an EMBL/GenBank/DDBJ whole genome shotgun (WGS) entry which is preliminary data.</text>
</comment>
<organism evidence="2 3">
    <name type="scientific">Nonomuraea angiospora</name>
    <dbReference type="NCBI Taxonomy" id="46172"/>
    <lineage>
        <taxon>Bacteria</taxon>
        <taxon>Bacillati</taxon>
        <taxon>Actinomycetota</taxon>
        <taxon>Actinomycetes</taxon>
        <taxon>Streptosporangiales</taxon>
        <taxon>Streptosporangiaceae</taxon>
        <taxon>Nonomuraea</taxon>
    </lineage>
</organism>
<evidence type="ECO:0000256" key="1">
    <source>
        <dbReference type="SAM" id="Phobius"/>
    </source>
</evidence>
<dbReference type="EMBL" id="JADBEK010000001">
    <property type="protein sequence ID" value="MBE1584080.1"/>
    <property type="molecule type" value="Genomic_DNA"/>
</dbReference>
<name>A0ABR9LUT6_9ACTN</name>
<accession>A0ABR9LUT6</accession>
<evidence type="ECO:0000313" key="3">
    <source>
        <dbReference type="Proteomes" id="UP000633509"/>
    </source>
</evidence>
<feature type="transmembrane region" description="Helical" evidence="1">
    <location>
        <begin position="69"/>
        <end position="91"/>
    </location>
</feature>
<keyword evidence="1" id="KW-0812">Transmembrane</keyword>